<name>G2MRJ0_9THEO</name>
<dbReference type="KEGG" id="twi:Thewi_1979"/>
<dbReference type="RefSeq" id="WP_014063299.1">
    <property type="nucleotide sequence ID" value="NC_015958.1"/>
</dbReference>
<reference evidence="1 2" key="1">
    <citation type="submission" date="2011-08" db="EMBL/GenBank/DDBJ databases">
        <title>Complete sequence of Thermoanaerobacter wiegelii Rt8.B1.</title>
        <authorList>
            <consortium name="US DOE Joint Genome Institute"/>
            <person name="Lucas S."/>
            <person name="Han J."/>
            <person name="Lapidus A."/>
            <person name="Cheng J.-F."/>
            <person name="Goodwin L."/>
            <person name="Pitluck S."/>
            <person name="Peters L."/>
            <person name="Mikhailova N."/>
            <person name="Zeytun A."/>
            <person name="Daligault H."/>
            <person name="Detter J.C."/>
            <person name="Han C."/>
            <person name="Tapia R."/>
            <person name="Land M."/>
            <person name="Hauser L."/>
            <person name="Kyrpides N."/>
            <person name="Ivanova N."/>
            <person name="Pagani I."/>
            <person name="Hemme C."/>
            <person name="Woyke T."/>
        </authorList>
    </citation>
    <scope>NUCLEOTIDE SEQUENCE [LARGE SCALE GENOMIC DNA]</scope>
    <source>
        <strain evidence="1 2">Rt8.B1</strain>
    </source>
</reference>
<evidence type="ECO:0000313" key="2">
    <source>
        <dbReference type="Proteomes" id="UP000008276"/>
    </source>
</evidence>
<accession>G2MRJ0</accession>
<dbReference type="EMBL" id="CP002991">
    <property type="protein sequence ID" value="AEM79352.1"/>
    <property type="molecule type" value="Genomic_DNA"/>
</dbReference>
<organism evidence="1 2">
    <name type="scientific">Thermoanaerobacter wiegelii Rt8.B1</name>
    <dbReference type="NCBI Taxonomy" id="697303"/>
    <lineage>
        <taxon>Bacteria</taxon>
        <taxon>Bacillati</taxon>
        <taxon>Bacillota</taxon>
        <taxon>Clostridia</taxon>
        <taxon>Thermoanaerobacterales</taxon>
        <taxon>Thermoanaerobacteraceae</taxon>
        <taxon>Thermoanaerobacter</taxon>
    </lineage>
</organism>
<keyword evidence="2" id="KW-1185">Reference proteome</keyword>
<dbReference type="HOGENOM" id="CLU_1229419_0_0_9"/>
<sequence length="225" mass="25744">MSAFKTYDVKVNMPVSNTIAVKVDKGYRIYFESLGKVYKKLNQEEPKFIANGYLLSVDGNGNIYLYRNINIKTTKIYRIDKNGNEKEMITFNEKTLLVRRCGDVVIFITAKDKDFKEYDMDLINLKTAKKTVIQNASPNLVYGLPLFSDRGNIALVFYKDKKSQMVENGKIAELKNFESHELPGTRMELGLNVYENLPIGFNKIVQLRKGGNSIKLLLVDVTTKF</sequence>
<gene>
    <name evidence="1" type="ORF">Thewi_1979</name>
</gene>
<proteinExistence type="predicted"/>
<protein>
    <submittedName>
        <fullName evidence="1">Uncharacterized protein</fullName>
    </submittedName>
</protein>
<dbReference type="Proteomes" id="UP000008276">
    <property type="component" value="Chromosome"/>
</dbReference>
<dbReference type="AlphaFoldDB" id="G2MRJ0"/>
<evidence type="ECO:0000313" key="1">
    <source>
        <dbReference type="EMBL" id="AEM79352.1"/>
    </source>
</evidence>